<feature type="compositionally biased region" description="Basic and acidic residues" evidence="1">
    <location>
        <begin position="1"/>
        <end position="23"/>
    </location>
</feature>
<dbReference type="SUPFAM" id="SSF101690">
    <property type="entry name" value="PAZ domain"/>
    <property type="match status" value="1"/>
</dbReference>
<evidence type="ECO:0000256" key="1">
    <source>
        <dbReference type="SAM" id="MobiDB-lite"/>
    </source>
</evidence>
<gene>
    <name evidence="3" type="ORF">NEMBOFW57_010687</name>
</gene>
<dbReference type="SMART" id="SM00950">
    <property type="entry name" value="Piwi"/>
    <property type="match status" value="1"/>
</dbReference>
<dbReference type="Pfam" id="PF08699">
    <property type="entry name" value="ArgoL1"/>
    <property type="match status" value="1"/>
</dbReference>
<dbReference type="EMBL" id="JAHCVI010000006">
    <property type="protein sequence ID" value="KAG7284315.1"/>
    <property type="molecule type" value="Genomic_DNA"/>
</dbReference>
<feature type="region of interest" description="Disordered" evidence="1">
    <location>
        <begin position="1"/>
        <end position="134"/>
    </location>
</feature>
<dbReference type="InterPro" id="IPR014811">
    <property type="entry name" value="ArgoL1"/>
</dbReference>
<dbReference type="InterPro" id="IPR012337">
    <property type="entry name" value="RNaseH-like_sf"/>
</dbReference>
<accession>A0AAD4ENJ0</accession>
<feature type="compositionally biased region" description="Basic and acidic residues" evidence="1">
    <location>
        <begin position="62"/>
        <end position="92"/>
    </location>
</feature>
<proteinExistence type="predicted"/>
<dbReference type="PANTHER" id="PTHR22891">
    <property type="entry name" value="EUKARYOTIC TRANSLATION INITIATION FACTOR 2C"/>
    <property type="match status" value="1"/>
</dbReference>
<evidence type="ECO:0000259" key="2">
    <source>
        <dbReference type="PROSITE" id="PS50822"/>
    </source>
</evidence>
<dbReference type="InterPro" id="IPR036085">
    <property type="entry name" value="PAZ_dom_sf"/>
</dbReference>
<evidence type="ECO:0000313" key="3">
    <source>
        <dbReference type="EMBL" id="KAG7284315.1"/>
    </source>
</evidence>
<dbReference type="Proteomes" id="UP001197093">
    <property type="component" value="Unassembled WGS sequence"/>
</dbReference>
<evidence type="ECO:0000313" key="4">
    <source>
        <dbReference type="Proteomes" id="UP001197093"/>
    </source>
</evidence>
<organism evidence="3 4">
    <name type="scientific">Staphylotrichum longicolle</name>
    <dbReference type="NCBI Taxonomy" id="669026"/>
    <lineage>
        <taxon>Eukaryota</taxon>
        <taxon>Fungi</taxon>
        <taxon>Dikarya</taxon>
        <taxon>Ascomycota</taxon>
        <taxon>Pezizomycotina</taxon>
        <taxon>Sordariomycetes</taxon>
        <taxon>Sordariomycetidae</taxon>
        <taxon>Sordariales</taxon>
        <taxon>Chaetomiaceae</taxon>
        <taxon>Staphylotrichum</taxon>
    </lineage>
</organism>
<protein>
    <recommendedName>
        <fullName evidence="2">Piwi domain-containing protein</fullName>
    </recommendedName>
</protein>
<dbReference type="PROSITE" id="PS50822">
    <property type="entry name" value="PIWI"/>
    <property type="match status" value="1"/>
</dbReference>
<reference evidence="3" key="1">
    <citation type="submission" date="2023-02" db="EMBL/GenBank/DDBJ databases">
        <authorList>
            <person name="Palmer J.M."/>
        </authorList>
    </citation>
    <scope>NUCLEOTIDE SEQUENCE</scope>
    <source>
        <strain evidence="3">FW57</strain>
    </source>
</reference>
<dbReference type="GO" id="GO:0003676">
    <property type="term" value="F:nucleic acid binding"/>
    <property type="evidence" value="ECO:0007669"/>
    <property type="project" value="InterPro"/>
</dbReference>
<dbReference type="InterPro" id="IPR036397">
    <property type="entry name" value="RNaseH_sf"/>
</dbReference>
<dbReference type="InterPro" id="IPR003165">
    <property type="entry name" value="Piwi"/>
</dbReference>
<name>A0AAD4ENJ0_9PEZI</name>
<feature type="region of interest" description="Disordered" evidence="1">
    <location>
        <begin position="171"/>
        <end position="194"/>
    </location>
</feature>
<dbReference type="SUPFAM" id="SSF53098">
    <property type="entry name" value="Ribonuclease H-like"/>
    <property type="match status" value="1"/>
</dbReference>
<keyword evidence="4" id="KW-1185">Reference proteome</keyword>
<feature type="region of interest" description="Disordered" evidence="1">
    <location>
        <begin position="442"/>
        <end position="461"/>
    </location>
</feature>
<feature type="compositionally biased region" description="Gly residues" evidence="1">
    <location>
        <begin position="51"/>
        <end position="61"/>
    </location>
</feature>
<dbReference type="Gene3D" id="3.30.420.10">
    <property type="entry name" value="Ribonuclease H-like superfamily/Ribonuclease H"/>
    <property type="match status" value="1"/>
</dbReference>
<dbReference type="Gene3D" id="3.40.50.2300">
    <property type="match status" value="1"/>
</dbReference>
<feature type="domain" description="Piwi" evidence="2">
    <location>
        <begin position="501"/>
        <end position="822"/>
    </location>
</feature>
<dbReference type="Pfam" id="PF02171">
    <property type="entry name" value="Piwi"/>
    <property type="match status" value="1"/>
</dbReference>
<feature type="compositionally biased region" description="Basic and acidic residues" evidence="1">
    <location>
        <begin position="444"/>
        <end position="455"/>
    </location>
</feature>
<dbReference type="AlphaFoldDB" id="A0AAD4ENJ0"/>
<dbReference type="SMART" id="SM01163">
    <property type="entry name" value="DUF1785"/>
    <property type="match status" value="1"/>
</dbReference>
<feature type="compositionally biased region" description="Basic and acidic residues" evidence="1">
    <location>
        <begin position="104"/>
        <end position="114"/>
    </location>
</feature>
<comment type="caution">
    <text evidence="3">The sequence shown here is derived from an EMBL/GenBank/DDBJ whole genome shotgun (WGS) entry which is preliminary data.</text>
</comment>
<feature type="compositionally biased region" description="Basic and acidic residues" evidence="1">
    <location>
        <begin position="33"/>
        <end position="45"/>
    </location>
</feature>
<sequence length="852" mass="95995">MSGRGYDRYDRRDNYRGRGDYPQEHNTNPGAYHRREREREHERHNPRGQNSGRGRGGGRGGGGRDNEPIRFHDERPDRETQDDVRRVEKGTESKASAESANGRPADKGKDRDSGANRPTVDSLEDNLPLRPGYGTRGNDVELWANYVALNLSKDVVFYRYSLDIEKELDNNRGQSMKTDPKSAPGDVSVGTGKKRPAGMKQAEIIAYLLDDAEELRAGCKNGTLATDYRDILVSTQPLVKLEHKILFVGVRSNYIMEPCRIVLKEPEDIPNPLRMSDLLQYLGSTSRSEAPPIPKNVFSQILNIWLRHFSKSYELGDNSQAVVGSKGYAIDGRTKLPRNHRNHVARVSIGLGIDAVRGYFSSVRLGAGKAWINVNVTHGTFFQPLRLDKWIVESGLNHPSQLARLQEVLKGVRVRLRHRTAEVSGMKKDIIKVISGLATAQDGVPEKDQQRRPEYPPRFGGNAPRIGATCSQAQFYDKDRDRYVTIYDYFYNDFRNQGYNLLFVLLPRDGPELYNLIKAVGDVDVGIHTVCMLESKILKKPQFDQQHWDNILLKANLKCGGVNHKLKFDTSDILSRWRTMVVGLDVTHAAPGARDTSHSIAGMVANVDSQLAQWPATISFQPHESMEIVDDITSFEQLLEPHLKRFAKANSKFPEVLVVYRDGISEGQYDQVVAKEYPRIHEVCDRLYSVARQQPPLISIIIVGKRHHTRFYPRRKSGADNKGNPLPGTIVDRSITSQFLWEFYLQAHEAIQGTARPAHYVVVVDEFFGPTFKDPRNMPRASPPYQNAADVLEGFTHALSYALGRSTRSTGVCTPARLADTVCDRARCYTGAGVAREEVRIADALRDDMFYI</sequence>